<dbReference type="GO" id="GO:0070939">
    <property type="term" value="C:Dsl1/NZR complex"/>
    <property type="evidence" value="ECO:0000318"/>
    <property type="project" value="GO_Central"/>
</dbReference>
<evidence type="ECO:0000313" key="1">
    <source>
        <dbReference type="EMBL" id="ERM98258.1"/>
    </source>
</evidence>
<dbReference type="GO" id="GO:0006890">
    <property type="term" value="P:retrograde vesicle-mediated transport, Golgi to endoplasmic reticulum"/>
    <property type="evidence" value="ECO:0000318"/>
    <property type="project" value="GO_Central"/>
</dbReference>
<keyword evidence="2" id="KW-1185">Reference proteome</keyword>
<protein>
    <submittedName>
        <fullName evidence="1">Uncharacterized protein</fullName>
    </submittedName>
</protein>
<dbReference type="PROSITE" id="PS51386">
    <property type="entry name" value="RINT1_TIP20"/>
    <property type="match status" value="1"/>
</dbReference>
<organism evidence="1 2">
    <name type="scientific">Amborella trichopoda</name>
    <dbReference type="NCBI Taxonomy" id="13333"/>
    <lineage>
        <taxon>Eukaryota</taxon>
        <taxon>Viridiplantae</taxon>
        <taxon>Streptophyta</taxon>
        <taxon>Embryophyta</taxon>
        <taxon>Tracheophyta</taxon>
        <taxon>Spermatophyta</taxon>
        <taxon>Magnoliopsida</taxon>
        <taxon>Amborellales</taxon>
        <taxon>Amborellaceae</taxon>
        <taxon>Amborella</taxon>
    </lineage>
</organism>
<dbReference type="InterPro" id="IPR007528">
    <property type="entry name" value="RINT1_Tip20"/>
</dbReference>
<dbReference type="HOGENOM" id="CLU_384326_0_0_1"/>
<dbReference type="OMA" id="LEYHFAK"/>
<dbReference type="GO" id="GO:0060628">
    <property type="term" value="P:regulation of ER to Golgi vesicle-mediated transport"/>
    <property type="evidence" value="ECO:0000318"/>
    <property type="project" value="GO_Central"/>
</dbReference>
<dbReference type="PANTHER" id="PTHR13520">
    <property type="entry name" value="RAD50-INTERACTING PROTEIN 1 RINT-1"/>
    <property type="match status" value="1"/>
</dbReference>
<dbReference type="EMBL" id="KI395483">
    <property type="protein sequence ID" value="ERM98258.1"/>
    <property type="molecule type" value="Genomic_DNA"/>
</dbReference>
<reference evidence="2" key="1">
    <citation type="journal article" date="2013" name="Science">
        <title>The Amborella genome and the evolution of flowering plants.</title>
        <authorList>
            <consortium name="Amborella Genome Project"/>
        </authorList>
    </citation>
    <scope>NUCLEOTIDE SEQUENCE [LARGE SCALE GENOMIC DNA]</scope>
</reference>
<proteinExistence type="predicted"/>
<dbReference type="PANTHER" id="PTHR13520:SF0">
    <property type="entry name" value="RAD50-INTERACTING PROTEIN 1"/>
    <property type="match status" value="1"/>
</dbReference>
<sequence>MADLLLFPPSSKLSSSMAEFLDHNFKTLDDLLKITTVQDNLNKECLDLDRHLMDLSYRFSEVVASFSSHSDTIKGFLGDLKLKLSNFRVSGPCDESAVNNNIGSILSKELPLLAKEVGRVEMVRVYGETTLKLEALVGDLEDSVVSIMNINPRKGNPMIMGSAPNQYEVETKQQKLVMAINSINLIEDMLTNLVKSQPQWSRLLKAVDSRVEQSLAILRPQAIADYRALLTCIGWPPPLSVKNLDQGEKNPLIVMHGSIKENYSQSVLSLCTLQHSHILRRARICSQLRHNKENRLLDLGAVQKPNPNELLWTIEELVSPIYSRMEPHIAKWADKPEFIFALVYKVTWDLVDGVDYVLQPLIDRARLSGYSAREEWVSGMVAGLSLILSKQIFSILANRYRDGDREVKSLWLHLVDLVLSFDKRMQELVSSDLSLPIAKIAHTDASLLSPRSAVIHIFCDQPEWFVIWTEIELEDAEEKLKTQLEKDTAWIVDKGSKFESESPQSQIPESFLLSTIEDYRAPPIADSTIKLCQEIDLSASLGDDAVISTIMNCINAAGYCVSVLREWSEKLTFLEMRSTEEEIQNQIDKALPETPTYFFDEEIEKLGKFQTEWLSEIMANFLREFDNYSHDYVKNKKQWQETGGEAFDTVDGSSGFAVLSISTEFIAVLDNLQGRIRNLNIGLNAKDFSDLWRSIAGGLDRFIFKSLCLGGTKFLDRRTKQFAIDMKALFSVFKPFCVRPEAFFPFISDSLKLLAMSHEEAKHLGMILGALNSSVDKRKLELLRHGIHHISPRKALKILRNHIY</sequence>
<dbReference type="eggNOG" id="KOG2218">
    <property type="taxonomic scope" value="Eukaryota"/>
</dbReference>
<dbReference type="Proteomes" id="UP000017836">
    <property type="component" value="Unassembled WGS sequence"/>
</dbReference>
<evidence type="ECO:0000313" key="2">
    <source>
        <dbReference type="Proteomes" id="UP000017836"/>
    </source>
</evidence>
<dbReference type="AlphaFoldDB" id="W1NRS2"/>
<dbReference type="GO" id="GO:0006888">
    <property type="term" value="P:endoplasmic reticulum to Golgi vesicle-mediated transport"/>
    <property type="evidence" value="ECO:0007669"/>
    <property type="project" value="InterPro"/>
</dbReference>
<dbReference type="STRING" id="13333.W1NRS2"/>
<dbReference type="Pfam" id="PF04437">
    <property type="entry name" value="RINT1_TIP1"/>
    <property type="match status" value="1"/>
</dbReference>
<accession>W1NRS2</accession>
<gene>
    <name evidence="1" type="ORF">AMTR_s00095p00178810</name>
</gene>
<name>W1NRS2_AMBTC</name>
<dbReference type="Gramene" id="ERM98258">
    <property type="protein sequence ID" value="ERM98258"/>
    <property type="gene ID" value="AMTR_s00095p00178810"/>
</dbReference>